<accession>A0A7R7VI88</accession>
<keyword evidence="3" id="KW-1185">Reference proteome</keyword>
<evidence type="ECO:0000313" key="2">
    <source>
        <dbReference type="EMBL" id="BCR85201.1"/>
    </source>
</evidence>
<dbReference type="AlphaFoldDB" id="A0A7R7VI88"/>
<organism evidence="2 3">
    <name type="scientific">Aspergillus chevalieri</name>
    <name type="common">Eurotium chevalieri</name>
    <dbReference type="NCBI Taxonomy" id="182096"/>
    <lineage>
        <taxon>Eukaryota</taxon>
        <taxon>Fungi</taxon>
        <taxon>Dikarya</taxon>
        <taxon>Ascomycota</taxon>
        <taxon>Pezizomycotina</taxon>
        <taxon>Eurotiomycetes</taxon>
        <taxon>Eurotiomycetidae</taxon>
        <taxon>Eurotiales</taxon>
        <taxon>Aspergillaceae</taxon>
        <taxon>Aspergillus</taxon>
        <taxon>Aspergillus subgen. Aspergillus</taxon>
    </lineage>
</organism>
<feature type="compositionally biased region" description="Polar residues" evidence="1">
    <location>
        <begin position="28"/>
        <end position="37"/>
    </location>
</feature>
<dbReference type="Proteomes" id="UP000637239">
    <property type="component" value="Chromosome 2"/>
</dbReference>
<dbReference type="EMBL" id="AP024417">
    <property type="protein sequence ID" value="BCR85201.1"/>
    <property type="molecule type" value="Genomic_DNA"/>
</dbReference>
<name>A0A7R7VI88_ASPCH</name>
<dbReference type="KEGG" id="ache:ACHE_20659S"/>
<dbReference type="RefSeq" id="XP_043133723.1">
    <property type="nucleotide sequence ID" value="XM_043284987.1"/>
</dbReference>
<proteinExistence type="predicted"/>
<dbReference type="GeneID" id="66979560"/>
<sequence length="58" mass="6187">MEESASPYCAPHLIRTTNSAAKKGSIPAGTQGSNSGRQPIRGRTSATKLFTFSRYLDA</sequence>
<reference evidence="2" key="2">
    <citation type="submission" date="2021-02" db="EMBL/GenBank/DDBJ databases">
        <title>Aspergillus chevalieri M1 genome sequence.</title>
        <authorList>
            <person name="Kadooka C."/>
            <person name="Mori K."/>
            <person name="Futagami T."/>
        </authorList>
    </citation>
    <scope>NUCLEOTIDE SEQUENCE</scope>
    <source>
        <strain evidence="2">M1</strain>
    </source>
</reference>
<reference evidence="2" key="1">
    <citation type="submission" date="2021-01" db="EMBL/GenBank/DDBJ databases">
        <authorList>
            <consortium name="Aspergillus chevalieri M1 genome sequencing consortium"/>
            <person name="Kazuki M."/>
            <person name="Futagami T."/>
        </authorList>
    </citation>
    <scope>NUCLEOTIDE SEQUENCE</scope>
    <source>
        <strain evidence="2">M1</strain>
    </source>
</reference>
<gene>
    <name evidence="2" type="ORF">ACHE_20659S</name>
</gene>
<protein>
    <submittedName>
        <fullName evidence="2">Uncharacterized protein</fullName>
    </submittedName>
</protein>
<feature type="region of interest" description="Disordered" evidence="1">
    <location>
        <begin position="16"/>
        <end position="44"/>
    </location>
</feature>
<evidence type="ECO:0000256" key="1">
    <source>
        <dbReference type="SAM" id="MobiDB-lite"/>
    </source>
</evidence>
<evidence type="ECO:0000313" key="3">
    <source>
        <dbReference type="Proteomes" id="UP000637239"/>
    </source>
</evidence>